<gene>
    <name evidence="2" type="ORF">RFI_13888</name>
</gene>
<reference evidence="2 3" key="1">
    <citation type="journal article" date="2013" name="Curr. Biol.">
        <title>The Genome of the Foraminiferan Reticulomyxa filosa.</title>
        <authorList>
            <person name="Glockner G."/>
            <person name="Hulsmann N."/>
            <person name="Schleicher M."/>
            <person name="Noegel A.A."/>
            <person name="Eichinger L."/>
            <person name="Gallinger C."/>
            <person name="Pawlowski J."/>
            <person name="Sierra R."/>
            <person name="Euteneuer U."/>
            <person name="Pillet L."/>
            <person name="Moustafa A."/>
            <person name="Platzer M."/>
            <person name="Groth M."/>
            <person name="Szafranski K."/>
            <person name="Schliwa M."/>
        </authorList>
    </citation>
    <scope>NUCLEOTIDE SEQUENCE [LARGE SCALE GENOMIC DNA]</scope>
</reference>
<keyword evidence="3" id="KW-1185">Reference proteome</keyword>
<sequence length="98" mass="11697">MSGTESKNDVEMKEAKEKEEQIKVVFTEDDAFEEFEFDRKKKLDDITKWIAWKQESQDKDDAMLWTTDWGDEDIDDNFEKILKDELTSQNEKHQKTTA</sequence>
<dbReference type="AlphaFoldDB" id="X6NAG9"/>
<dbReference type="EMBL" id="ASPP01010063">
    <property type="protein sequence ID" value="ETO23295.1"/>
    <property type="molecule type" value="Genomic_DNA"/>
</dbReference>
<dbReference type="Proteomes" id="UP000023152">
    <property type="component" value="Unassembled WGS sequence"/>
</dbReference>
<evidence type="ECO:0000313" key="2">
    <source>
        <dbReference type="EMBL" id="ETO23295.1"/>
    </source>
</evidence>
<name>X6NAG9_RETFI</name>
<organism evidence="2 3">
    <name type="scientific">Reticulomyxa filosa</name>
    <dbReference type="NCBI Taxonomy" id="46433"/>
    <lineage>
        <taxon>Eukaryota</taxon>
        <taxon>Sar</taxon>
        <taxon>Rhizaria</taxon>
        <taxon>Retaria</taxon>
        <taxon>Foraminifera</taxon>
        <taxon>Monothalamids</taxon>
        <taxon>Reticulomyxidae</taxon>
        <taxon>Reticulomyxa</taxon>
    </lineage>
</organism>
<evidence type="ECO:0000256" key="1">
    <source>
        <dbReference type="ARBA" id="ARBA00034491"/>
    </source>
</evidence>
<dbReference type="GO" id="GO:0008541">
    <property type="term" value="C:proteasome regulatory particle, lid subcomplex"/>
    <property type="evidence" value="ECO:0007669"/>
    <property type="project" value="InterPro"/>
</dbReference>
<protein>
    <submittedName>
        <fullName evidence="2">Uncharacterized protein</fullName>
    </submittedName>
</protein>
<dbReference type="InterPro" id="IPR007834">
    <property type="entry name" value="DSS1_SEM1"/>
</dbReference>
<evidence type="ECO:0000313" key="3">
    <source>
        <dbReference type="Proteomes" id="UP000023152"/>
    </source>
</evidence>
<proteinExistence type="inferred from homology"/>
<accession>X6NAG9</accession>
<dbReference type="GO" id="GO:0006406">
    <property type="term" value="P:mRNA export from nucleus"/>
    <property type="evidence" value="ECO:0007669"/>
    <property type="project" value="InterPro"/>
</dbReference>
<dbReference type="GO" id="GO:0043248">
    <property type="term" value="P:proteasome assembly"/>
    <property type="evidence" value="ECO:0007669"/>
    <property type="project" value="InterPro"/>
</dbReference>
<dbReference type="SMART" id="SM01385">
    <property type="entry name" value="DSS1_SEM1"/>
    <property type="match status" value="1"/>
</dbReference>
<comment type="caution">
    <text evidence="2">The sequence shown here is derived from an EMBL/GenBank/DDBJ whole genome shotgun (WGS) entry which is preliminary data.</text>
</comment>
<comment type="similarity">
    <text evidence="1">Belongs to the DSS1/SEM1 family.</text>
</comment>